<feature type="transmembrane region" description="Helical" evidence="8">
    <location>
        <begin position="53"/>
        <end position="72"/>
    </location>
</feature>
<feature type="transmembrane region" description="Helical" evidence="8">
    <location>
        <begin position="168"/>
        <end position="186"/>
    </location>
</feature>
<feature type="transmembrane region" description="Helical" evidence="8">
    <location>
        <begin position="333"/>
        <end position="353"/>
    </location>
</feature>
<keyword evidence="4" id="KW-1003">Cell membrane</keyword>
<dbReference type="Gene3D" id="1.20.1250.20">
    <property type="entry name" value="MFS general substrate transporter like domains"/>
    <property type="match status" value="1"/>
</dbReference>
<dbReference type="GO" id="GO:0022857">
    <property type="term" value="F:transmembrane transporter activity"/>
    <property type="evidence" value="ECO:0007669"/>
    <property type="project" value="InterPro"/>
</dbReference>
<dbReference type="EMBL" id="VMNW02000020">
    <property type="protein sequence ID" value="KAA9160703.1"/>
    <property type="molecule type" value="Genomic_DNA"/>
</dbReference>
<dbReference type="InterPro" id="IPR020846">
    <property type="entry name" value="MFS_dom"/>
</dbReference>
<protein>
    <submittedName>
        <fullName evidence="10">MFS transporter</fullName>
    </submittedName>
</protein>
<feature type="transmembrane region" description="Helical" evidence="8">
    <location>
        <begin position="84"/>
        <end position="107"/>
    </location>
</feature>
<feature type="transmembrane region" description="Helical" evidence="8">
    <location>
        <begin position="232"/>
        <end position="250"/>
    </location>
</feature>
<keyword evidence="11" id="KW-1185">Reference proteome</keyword>
<evidence type="ECO:0000256" key="8">
    <source>
        <dbReference type="SAM" id="Phobius"/>
    </source>
</evidence>
<dbReference type="InterPro" id="IPR011701">
    <property type="entry name" value="MFS"/>
</dbReference>
<dbReference type="Pfam" id="PF07690">
    <property type="entry name" value="MFS_1"/>
    <property type="match status" value="1"/>
</dbReference>
<evidence type="ECO:0000259" key="9">
    <source>
        <dbReference type="PROSITE" id="PS50850"/>
    </source>
</evidence>
<comment type="similarity">
    <text evidence="2">Belongs to the major facilitator superfamily. EmrB family.</text>
</comment>
<dbReference type="AlphaFoldDB" id="A0A5N0V6B4"/>
<sequence length="467" mass="48090">MKAPLRSGPIRPNIILVICCASVVLVGIDSTIVNVALPRIGSELGSGVTGLQWIVDAYTLVVASLLIVSGGLGDRLGRRGVFEFGLAAFGIGSFLCSLAANASWLIAFRSLQAIGGSMLNPLALAILSTVFSAGKERARAIGVWGATMGVTQGLGPCAGGLLTDCIGWRSIFWINVPIVLAMIVSGRRHIPVIPRRSDTTLDVPGQALILVTLGAATFTMIEAPRLGWGSPAVVVAASLAAVGLCGLVGWERVARNPILDYRRLKNRAVVAALAAGALVYLVMGTMLFVNTLYLQYVRQLSPIVAGLCIVPAAVAMALASPLAARLAEARGNVLPLVLTGVGICAGAAMLTGLTPSTPLVYVALAYVVITGSVTFVNPPISNIVLAAFPPEDATVAASLASTSRSIGTCLGVAVVGYVVSPGATSGAGTWSQADNGIWILMIGLGAVVVGCGWAMAEREKRWGLSRR</sequence>
<evidence type="ECO:0000256" key="1">
    <source>
        <dbReference type="ARBA" id="ARBA00004651"/>
    </source>
</evidence>
<evidence type="ECO:0000256" key="3">
    <source>
        <dbReference type="ARBA" id="ARBA00022448"/>
    </source>
</evidence>
<reference evidence="10" key="1">
    <citation type="submission" date="2019-09" db="EMBL/GenBank/DDBJ databases">
        <authorList>
            <person name="Teo W.F.A."/>
            <person name="Duangmal K."/>
        </authorList>
    </citation>
    <scope>NUCLEOTIDE SEQUENCE [LARGE SCALE GENOMIC DNA]</scope>
    <source>
        <strain evidence="10">K81G1</strain>
    </source>
</reference>
<dbReference type="PANTHER" id="PTHR42718:SF9">
    <property type="entry name" value="MAJOR FACILITATOR SUPERFAMILY MULTIDRUG TRANSPORTER MFSC"/>
    <property type="match status" value="1"/>
</dbReference>
<organism evidence="10 11">
    <name type="scientific">Amycolatopsis acidicola</name>
    <dbReference type="NCBI Taxonomy" id="2596893"/>
    <lineage>
        <taxon>Bacteria</taxon>
        <taxon>Bacillati</taxon>
        <taxon>Actinomycetota</taxon>
        <taxon>Actinomycetes</taxon>
        <taxon>Pseudonocardiales</taxon>
        <taxon>Pseudonocardiaceae</taxon>
        <taxon>Amycolatopsis</taxon>
    </lineage>
</organism>
<dbReference type="InterPro" id="IPR036259">
    <property type="entry name" value="MFS_trans_sf"/>
</dbReference>
<comment type="caution">
    <text evidence="10">The sequence shown here is derived from an EMBL/GenBank/DDBJ whole genome shotgun (WGS) entry which is preliminary data.</text>
</comment>
<dbReference type="PANTHER" id="PTHR42718">
    <property type="entry name" value="MAJOR FACILITATOR SUPERFAMILY MULTIDRUG TRANSPORTER MFSC"/>
    <property type="match status" value="1"/>
</dbReference>
<evidence type="ECO:0000256" key="2">
    <source>
        <dbReference type="ARBA" id="ARBA00008537"/>
    </source>
</evidence>
<dbReference type="Gene3D" id="1.20.1720.10">
    <property type="entry name" value="Multidrug resistance protein D"/>
    <property type="match status" value="1"/>
</dbReference>
<evidence type="ECO:0000256" key="6">
    <source>
        <dbReference type="ARBA" id="ARBA00022989"/>
    </source>
</evidence>
<accession>A0A5N0V6B4</accession>
<keyword evidence="7 8" id="KW-0472">Membrane</keyword>
<dbReference type="SUPFAM" id="SSF103473">
    <property type="entry name" value="MFS general substrate transporter"/>
    <property type="match status" value="1"/>
</dbReference>
<feature type="transmembrane region" description="Helical" evidence="8">
    <location>
        <begin position="12"/>
        <end position="33"/>
    </location>
</feature>
<feature type="transmembrane region" description="Helical" evidence="8">
    <location>
        <begin position="113"/>
        <end position="134"/>
    </location>
</feature>
<feature type="transmembrane region" description="Helical" evidence="8">
    <location>
        <begin position="141"/>
        <end position="162"/>
    </location>
</feature>
<feature type="transmembrane region" description="Helical" evidence="8">
    <location>
        <begin position="359"/>
        <end position="385"/>
    </location>
</feature>
<dbReference type="NCBIfam" id="TIGR00711">
    <property type="entry name" value="efflux_EmrB"/>
    <property type="match status" value="1"/>
</dbReference>
<keyword evidence="3" id="KW-0813">Transport</keyword>
<evidence type="ECO:0000313" key="11">
    <source>
        <dbReference type="Proteomes" id="UP000319769"/>
    </source>
</evidence>
<feature type="transmembrane region" description="Helical" evidence="8">
    <location>
        <begin position="436"/>
        <end position="456"/>
    </location>
</feature>
<dbReference type="PRINTS" id="PR01036">
    <property type="entry name" value="TCRTETB"/>
</dbReference>
<dbReference type="CDD" id="cd17321">
    <property type="entry name" value="MFS_MMR_MDR_like"/>
    <property type="match status" value="1"/>
</dbReference>
<feature type="transmembrane region" description="Helical" evidence="8">
    <location>
        <begin position="300"/>
        <end position="321"/>
    </location>
</feature>
<gene>
    <name evidence="10" type="ORF">FPZ12_016270</name>
</gene>
<dbReference type="Proteomes" id="UP000319769">
    <property type="component" value="Unassembled WGS sequence"/>
</dbReference>
<dbReference type="RefSeq" id="WP_144752360.1">
    <property type="nucleotide sequence ID" value="NZ_VMNW02000020.1"/>
</dbReference>
<feature type="transmembrane region" description="Helical" evidence="8">
    <location>
        <begin position="207"/>
        <end position="226"/>
    </location>
</feature>
<feature type="domain" description="Major facilitator superfamily (MFS) profile" evidence="9">
    <location>
        <begin position="15"/>
        <end position="460"/>
    </location>
</feature>
<dbReference type="GO" id="GO:0005886">
    <property type="term" value="C:plasma membrane"/>
    <property type="evidence" value="ECO:0007669"/>
    <property type="project" value="UniProtKB-SubCell"/>
</dbReference>
<dbReference type="InterPro" id="IPR004638">
    <property type="entry name" value="EmrB-like"/>
</dbReference>
<evidence type="ECO:0000256" key="5">
    <source>
        <dbReference type="ARBA" id="ARBA00022692"/>
    </source>
</evidence>
<evidence type="ECO:0000256" key="7">
    <source>
        <dbReference type="ARBA" id="ARBA00023136"/>
    </source>
</evidence>
<dbReference type="OrthoDB" id="9781469at2"/>
<evidence type="ECO:0000313" key="10">
    <source>
        <dbReference type="EMBL" id="KAA9160703.1"/>
    </source>
</evidence>
<keyword evidence="6 8" id="KW-1133">Transmembrane helix</keyword>
<name>A0A5N0V6B4_9PSEU</name>
<dbReference type="PROSITE" id="PS50850">
    <property type="entry name" value="MFS"/>
    <property type="match status" value="1"/>
</dbReference>
<keyword evidence="5 8" id="KW-0812">Transmembrane</keyword>
<proteinExistence type="inferred from homology"/>
<feature type="transmembrane region" description="Helical" evidence="8">
    <location>
        <begin position="406"/>
        <end position="424"/>
    </location>
</feature>
<evidence type="ECO:0000256" key="4">
    <source>
        <dbReference type="ARBA" id="ARBA00022475"/>
    </source>
</evidence>
<feature type="transmembrane region" description="Helical" evidence="8">
    <location>
        <begin position="270"/>
        <end position="294"/>
    </location>
</feature>
<comment type="subcellular location">
    <subcellularLocation>
        <location evidence="1">Cell membrane</location>
        <topology evidence="1">Multi-pass membrane protein</topology>
    </subcellularLocation>
</comment>